<comment type="caution">
    <text evidence="2">The sequence shown here is derived from an EMBL/GenBank/DDBJ whole genome shotgun (WGS) entry which is preliminary data.</text>
</comment>
<feature type="transmembrane region" description="Helical" evidence="1">
    <location>
        <begin position="15"/>
        <end position="32"/>
    </location>
</feature>
<dbReference type="AlphaFoldDB" id="A0A839UH71"/>
<dbReference type="Proteomes" id="UP000554520">
    <property type="component" value="Unassembled WGS sequence"/>
</dbReference>
<name>A0A839UH71_9HYPH</name>
<evidence type="ECO:0000313" key="2">
    <source>
        <dbReference type="EMBL" id="MBB3148142.1"/>
    </source>
</evidence>
<keyword evidence="1" id="KW-0812">Transmembrane</keyword>
<evidence type="ECO:0000256" key="1">
    <source>
        <dbReference type="SAM" id="Phobius"/>
    </source>
</evidence>
<evidence type="ECO:0000313" key="3">
    <source>
        <dbReference type="Proteomes" id="UP000554520"/>
    </source>
</evidence>
<keyword evidence="1" id="KW-0472">Membrane</keyword>
<keyword evidence="1" id="KW-1133">Transmembrane helix</keyword>
<dbReference type="EMBL" id="JACHXN010000017">
    <property type="protein sequence ID" value="MBB3148142.1"/>
    <property type="molecule type" value="Genomic_DNA"/>
</dbReference>
<accession>A0A839UH71</accession>
<reference evidence="2 3" key="1">
    <citation type="submission" date="2020-08" db="EMBL/GenBank/DDBJ databases">
        <title>Genomic Encyclopedia of Type Strains, Phase III (KMG-III): the genomes of soil and plant-associated and newly described type strains.</title>
        <authorList>
            <person name="Whitman W."/>
        </authorList>
    </citation>
    <scope>NUCLEOTIDE SEQUENCE [LARGE SCALE GENOMIC DNA]</scope>
    <source>
        <strain evidence="2 3">CECT 7015</strain>
    </source>
</reference>
<sequence length="34" mass="3931">MNNKKLERHKYSTPWWLKIVVFGVGLAVAVTSRT</sequence>
<keyword evidence="3" id="KW-1185">Reference proteome</keyword>
<proteinExistence type="predicted"/>
<organism evidence="2 3">
    <name type="scientific">Phyllobacterium trifolii</name>
    <dbReference type="NCBI Taxonomy" id="300193"/>
    <lineage>
        <taxon>Bacteria</taxon>
        <taxon>Pseudomonadati</taxon>
        <taxon>Pseudomonadota</taxon>
        <taxon>Alphaproteobacteria</taxon>
        <taxon>Hyphomicrobiales</taxon>
        <taxon>Phyllobacteriaceae</taxon>
        <taxon>Phyllobacterium</taxon>
    </lineage>
</organism>
<gene>
    <name evidence="2" type="ORF">FHS21_004585</name>
</gene>
<protein>
    <submittedName>
        <fullName evidence="2">Uncharacterized protein</fullName>
    </submittedName>
</protein>